<dbReference type="PANTHER" id="PTHR23534">
    <property type="entry name" value="MFS PERMEASE"/>
    <property type="match status" value="1"/>
</dbReference>
<evidence type="ECO:0000256" key="1">
    <source>
        <dbReference type="ARBA" id="ARBA00022692"/>
    </source>
</evidence>
<feature type="transmembrane region" description="Helical" evidence="4">
    <location>
        <begin position="160"/>
        <end position="182"/>
    </location>
</feature>
<dbReference type="Gene3D" id="1.20.1250.20">
    <property type="entry name" value="MFS general substrate transporter like domains"/>
    <property type="match status" value="1"/>
</dbReference>
<evidence type="ECO:0000313" key="6">
    <source>
        <dbReference type="EMBL" id="MBB1489614.1"/>
    </source>
</evidence>
<evidence type="ECO:0000259" key="5">
    <source>
        <dbReference type="PROSITE" id="PS50850"/>
    </source>
</evidence>
<proteinExistence type="predicted"/>
<keyword evidence="2 4" id="KW-1133">Transmembrane helix</keyword>
<feature type="transmembrane region" description="Helical" evidence="4">
    <location>
        <begin position="228"/>
        <end position="253"/>
    </location>
</feature>
<feature type="transmembrane region" description="Helical" evidence="4">
    <location>
        <begin position="40"/>
        <end position="56"/>
    </location>
</feature>
<accession>A0A839IYE1</accession>
<feature type="transmembrane region" description="Helical" evidence="4">
    <location>
        <begin position="203"/>
        <end position="222"/>
    </location>
</feature>
<reference evidence="6 7" key="1">
    <citation type="submission" date="2020-08" db="EMBL/GenBank/DDBJ databases">
        <title>Oceanospirillum sp. nov. isolated from marine sediment.</title>
        <authorList>
            <person name="Ji X."/>
        </authorList>
    </citation>
    <scope>NUCLEOTIDE SEQUENCE [LARGE SCALE GENOMIC DNA]</scope>
    <source>
        <strain evidence="6 7">D5</strain>
    </source>
</reference>
<keyword evidence="1 4" id="KW-0812">Transmembrane</keyword>
<protein>
    <submittedName>
        <fullName evidence="6">MFS transporter</fullName>
    </submittedName>
</protein>
<feature type="transmembrane region" description="Helical" evidence="4">
    <location>
        <begin position="96"/>
        <end position="117"/>
    </location>
</feature>
<dbReference type="PANTHER" id="PTHR23534:SF1">
    <property type="entry name" value="MAJOR FACILITATOR SUPERFAMILY PROTEIN"/>
    <property type="match status" value="1"/>
</dbReference>
<dbReference type="InterPro" id="IPR020846">
    <property type="entry name" value="MFS_dom"/>
</dbReference>
<dbReference type="GO" id="GO:0022857">
    <property type="term" value="F:transmembrane transporter activity"/>
    <property type="evidence" value="ECO:0007669"/>
    <property type="project" value="InterPro"/>
</dbReference>
<sequence length="389" mass="41302">MNRNIFLLTLSQAAMMTTISLVLSSSALVATQLSSPDLATVPLAVQYLGTMVMLYPMAKLMERFGRSVIFCSGALLGAVGLAGAAFGVWIGSFALFSVAGFLIGAFGAVGQYYRFAAADAAPVERKSQAISWTLAGGLLAAVAGPMLAQWTKDTLTPAFFASFLVLIGVALLSALLALGLRLPPMIRADKQTQRSWAVMARNPVLVMAVLSGVVGYAAMNLLMTATPLAMMCSGLGFAQTALVIQWHVLAMFAPSFFTGTLIQRIGIIPVMLLGCLLNLGSIAVSQVGTELAHFEAGLILLGIGWNFLYVGATSLLTESCRKEEAARVQGLNDTLVFLGVTTATLFSGVMVNSLGWQTVNLYVAFPILIVMVGLVRLMNWPHLSRLHKE</sequence>
<name>A0A839IYE1_9GAMM</name>
<dbReference type="AlphaFoldDB" id="A0A839IYE1"/>
<dbReference type="InterPro" id="IPR011701">
    <property type="entry name" value="MFS"/>
</dbReference>
<dbReference type="Pfam" id="PF07690">
    <property type="entry name" value="MFS_1"/>
    <property type="match status" value="1"/>
</dbReference>
<feature type="transmembrane region" description="Helical" evidence="4">
    <location>
        <begin position="296"/>
        <end position="315"/>
    </location>
</feature>
<feature type="transmembrane region" description="Helical" evidence="4">
    <location>
        <begin position="68"/>
        <end position="90"/>
    </location>
</feature>
<organism evidence="6 7">
    <name type="scientific">Oceanospirillum sediminis</name>
    <dbReference type="NCBI Taxonomy" id="2760088"/>
    <lineage>
        <taxon>Bacteria</taxon>
        <taxon>Pseudomonadati</taxon>
        <taxon>Pseudomonadota</taxon>
        <taxon>Gammaproteobacteria</taxon>
        <taxon>Oceanospirillales</taxon>
        <taxon>Oceanospirillaceae</taxon>
        <taxon>Oceanospirillum</taxon>
    </lineage>
</organism>
<feature type="domain" description="Major facilitator superfamily (MFS) profile" evidence="5">
    <location>
        <begin position="204"/>
        <end position="389"/>
    </location>
</feature>
<comment type="caution">
    <text evidence="6">The sequence shown here is derived from an EMBL/GenBank/DDBJ whole genome shotgun (WGS) entry which is preliminary data.</text>
</comment>
<feature type="transmembrane region" description="Helical" evidence="4">
    <location>
        <begin position="335"/>
        <end position="355"/>
    </location>
</feature>
<dbReference type="InterPro" id="IPR036259">
    <property type="entry name" value="MFS_trans_sf"/>
</dbReference>
<evidence type="ECO:0000256" key="4">
    <source>
        <dbReference type="SAM" id="Phobius"/>
    </source>
</evidence>
<feature type="transmembrane region" description="Helical" evidence="4">
    <location>
        <begin position="361"/>
        <end position="378"/>
    </location>
</feature>
<evidence type="ECO:0000256" key="2">
    <source>
        <dbReference type="ARBA" id="ARBA00022989"/>
    </source>
</evidence>
<dbReference type="PROSITE" id="PS50850">
    <property type="entry name" value="MFS"/>
    <property type="match status" value="1"/>
</dbReference>
<dbReference type="RefSeq" id="WP_182812198.1">
    <property type="nucleotide sequence ID" value="NZ_JACJFM010000065.1"/>
</dbReference>
<dbReference type="Proteomes" id="UP000565262">
    <property type="component" value="Unassembled WGS sequence"/>
</dbReference>
<feature type="transmembrane region" description="Helical" evidence="4">
    <location>
        <begin position="265"/>
        <end position="284"/>
    </location>
</feature>
<keyword evidence="3 4" id="KW-0472">Membrane</keyword>
<feature type="transmembrane region" description="Helical" evidence="4">
    <location>
        <begin position="129"/>
        <end position="148"/>
    </location>
</feature>
<dbReference type="SUPFAM" id="SSF103473">
    <property type="entry name" value="MFS general substrate transporter"/>
    <property type="match status" value="1"/>
</dbReference>
<evidence type="ECO:0000256" key="3">
    <source>
        <dbReference type="ARBA" id="ARBA00023136"/>
    </source>
</evidence>
<keyword evidence="7" id="KW-1185">Reference proteome</keyword>
<dbReference type="EMBL" id="JACJFM010000065">
    <property type="protein sequence ID" value="MBB1489614.1"/>
    <property type="molecule type" value="Genomic_DNA"/>
</dbReference>
<evidence type="ECO:0000313" key="7">
    <source>
        <dbReference type="Proteomes" id="UP000565262"/>
    </source>
</evidence>
<gene>
    <name evidence="6" type="ORF">H4O21_23670</name>
</gene>